<sequence length="1335" mass="152996">MWNIGDVGEPLCMLRPARIRKRHWYCQDSTMEDGERVFYSDITRVDLKRKNNLDDLLNITPATPIPIRSSENASSLFEPRSDKYYVPKKRSRLKVRTVREIRNLFEQENYNFIIEDMEKQQSTLISKIRTGSATDDNTKNMAKKLLNADHPITRTAWQMLNNINPDKNMNPTQFVLWNGRRIRVVGSRGGKTKFICHHDLGNDNVEETKKKCFLTKYTKKKQGLLRNSLNIKFKPGPLRLKKNLDESHQKYHLGPIELVKLPKPALDIQPTYGTVVEPIMANFLNKLRAQDGTVSEKWAELAVSVLGTVQNNNIVQNDIECCVTFDLSYKCDQNRILMRRDISNVSTNSDNATYTKCALQNESDDMPEIKNIIENILDSVEISLKQDCMYSMENESPRTTPEPFDYCNINLKEKNKKKYGELDRLAVTVIQLPAAPTRNPPKLCGKSYCSLGCICDSLNCTYKFKQHCGYLECMFGCKCELSKYKDIELLENSCAELIPGLMKLDSEINSNLAKEEQKFHQTVVFSGETSILLKSRKRNLKSSKKYAEFYSTMRLKNEKEPKKILTIVDKKLNCSNIEPWCMVHNLYKCFCKRRFTETSVLNMAASLPITNIIAEPEHSNPSDPSNVDTKQDIRNVLRKRVRHSRESSEKRRSLCVIECNVSGDDNRDASSDTCARTNKYAGRKFDESYYKTTNNKILEMEKNDTQLQKKITRLMKNTLESSPSSSNVILLTDNSDSKIGNESKKEYNYRFYKNKNNKNVELEKNDMELLENNSTLIENTEEPSSNLCGVAKLDLSENSEDCINIDAIRFADLHKYPCVVKKLLTNTTNKDYFCILGGWDDCWEIIGSVKKNDSVSDDRRSDTDSSNNESTSHGSDFAPENWCVKEADDKASSPNVDCLQEINKSTSKMINLERSKWFLIKLENDFTEIYCHKKGFYVERQKILHAINLARITRKTVVINKQTCTEITGIPFGIYALPDTTEYCAAVGPYEIDESLGLEIVKSSIPIEQKSTTGFWITTNKVDNVKVLDDPLSFLPPKTNQKELRFIKAVKLAKRLKHETDNVQPSTSQETDIKKIQNRDCSSKDTDGKKIPKMVKPIKIRRTNGFYHLTSKSNIIKNLSQNSATSLVNEDAKEKNADKPILINYDPKSLYNIAHYSHHQILNTDETNAHLVCFESAAATSHLKITSVYSESVIETEKPKNEEKKTGMFVLKPEEINMKASDYNNQTEYLDNENKIDEIGIDIESFLSSTNIFVSPRASSASESDVLLISDEENEDDKKNDTQEWADVWIQCSNIHNLGWIRGRRNKENLLSIDFPGFKRTNLYNESEAFEKINQ</sequence>
<dbReference type="EMBL" id="JTDY01000621">
    <property type="protein sequence ID" value="KOB76436.1"/>
    <property type="molecule type" value="Genomic_DNA"/>
</dbReference>
<keyword evidence="4" id="KW-1185">Reference proteome</keyword>
<dbReference type="Proteomes" id="UP000037510">
    <property type="component" value="Unassembled WGS sequence"/>
</dbReference>
<evidence type="ECO:0000256" key="1">
    <source>
        <dbReference type="SAM" id="MobiDB-lite"/>
    </source>
</evidence>
<organism evidence="3 4">
    <name type="scientific">Operophtera brumata</name>
    <name type="common">Winter moth</name>
    <name type="synonym">Phalaena brumata</name>
    <dbReference type="NCBI Taxonomy" id="104452"/>
    <lineage>
        <taxon>Eukaryota</taxon>
        <taxon>Metazoa</taxon>
        <taxon>Ecdysozoa</taxon>
        <taxon>Arthropoda</taxon>
        <taxon>Hexapoda</taxon>
        <taxon>Insecta</taxon>
        <taxon>Pterygota</taxon>
        <taxon>Neoptera</taxon>
        <taxon>Endopterygota</taxon>
        <taxon>Lepidoptera</taxon>
        <taxon>Glossata</taxon>
        <taxon>Ditrysia</taxon>
        <taxon>Geometroidea</taxon>
        <taxon>Geometridae</taxon>
        <taxon>Larentiinae</taxon>
        <taxon>Operophtera</taxon>
    </lineage>
</organism>
<feature type="region of interest" description="Disordered" evidence="1">
    <location>
        <begin position="1060"/>
        <end position="1088"/>
    </location>
</feature>
<evidence type="ECO:0000313" key="3">
    <source>
        <dbReference type="EMBL" id="KOB76436.1"/>
    </source>
</evidence>
<feature type="compositionally biased region" description="Basic and acidic residues" evidence="1">
    <location>
        <begin position="853"/>
        <end position="863"/>
    </location>
</feature>
<dbReference type="InterPro" id="IPR032060">
    <property type="entry name" value="MGA_dom"/>
</dbReference>
<reference evidence="3 4" key="1">
    <citation type="journal article" date="2015" name="Genome Biol. Evol.">
        <title>The genome of winter moth (Operophtera brumata) provides a genomic perspective on sexual dimorphism and phenology.</title>
        <authorList>
            <person name="Derks M.F."/>
            <person name="Smit S."/>
            <person name="Salis L."/>
            <person name="Schijlen E."/>
            <person name="Bossers A."/>
            <person name="Mateman C."/>
            <person name="Pijl A.S."/>
            <person name="de Ridder D."/>
            <person name="Groenen M.A."/>
            <person name="Visser M.E."/>
            <person name="Megens H.J."/>
        </authorList>
    </citation>
    <scope>NUCLEOTIDE SEQUENCE [LARGE SCALE GENOMIC DNA]</scope>
    <source>
        <strain evidence="3">WM2013NL</strain>
        <tissue evidence="3">Head and thorax</tissue>
    </source>
</reference>
<dbReference type="STRING" id="104452.A0A0L7LMI5"/>
<feature type="domain" description="MGA conserved" evidence="2">
    <location>
        <begin position="442"/>
        <end position="481"/>
    </location>
</feature>
<evidence type="ECO:0000313" key="4">
    <source>
        <dbReference type="Proteomes" id="UP000037510"/>
    </source>
</evidence>
<proteinExistence type="predicted"/>
<name>A0A0L7LMI5_OPEBR</name>
<feature type="compositionally biased region" description="Basic and acidic residues" evidence="1">
    <location>
        <begin position="1071"/>
        <end position="1088"/>
    </location>
</feature>
<evidence type="ECO:0000259" key="2">
    <source>
        <dbReference type="Pfam" id="PF16059"/>
    </source>
</evidence>
<dbReference type="Pfam" id="PF16059">
    <property type="entry name" value="MGA_dom"/>
    <property type="match status" value="1"/>
</dbReference>
<comment type="caution">
    <text evidence="3">The sequence shown here is derived from an EMBL/GenBank/DDBJ whole genome shotgun (WGS) entry which is preliminary data.</text>
</comment>
<accession>A0A0L7LMI5</accession>
<gene>
    <name evidence="3" type="ORF">OBRU01_02080</name>
</gene>
<feature type="region of interest" description="Disordered" evidence="1">
    <location>
        <begin position="853"/>
        <end position="879"/>
    </location>
</feature>
<protein>
    <recommendedName>
        <fullName evidence="2">MGA conserved domain-containing protein</fullName>
    </recommendedName>
</protein>